<protein>
    <submittedName>
        <fullName evidence="3">Transcriptional regulator</fullName>
    </submittedName>
</protein>
<dbReference type="RefSeq" id="WP_109327582.1">
    <property type="nucleotide sequence ID" value="NZ_CP029353.1"/>
</dbReference>
<name>A0A2S2CR17_9PROT</name>
<dbReference type="InterPro" id="IPR047525">
    <property type="entry name" value="TfoX-like"/>
</dbReference>
<keyword evidence="4" id="KW-1185">Reference proteome</keyword>
<dbReference type="InterPro" id="IPR007076">
    <property type="entry name" value="TfoX_N"/>
</dbReference>
<organism evidence="3 4">
    <name type="scientific">Azospirillum thermophilum</name>
    <dbReference type="NCBI Taxonomy" id="2202148"/>
    <lineage>
        <taxon>Bacteria</taxon>
        <taxon>Pseudomonadati</taxon>
        <taxon>Pseudomonadota</taxon>
        <taxon>Alphaproteobacteria</taxon>
        <taxon>Rhodospirillales</taxon>
        <taxon>Azospirillaceae</taxon>
        <taxon>Azospirillum</taxon>
    </lineage>
</organism>
<evidence type="ECO:0000313" key="3">
    <source>
        <dbReference type="EMBL" id="AWK86951.1"/>
    </source>
</evidence>
<feature type="region of interest" description="Disordered" evidence="1">
    <location>
        <begin position="113"/>
        <end position="132"/>
    </location>
</feature>
<dbReference type="Proteomes" id="UP000245629">
    <property type="component" value="Chromosome 2"/>
</dbReference>
<dbReference type="SUPFAM" id="SSF159894">
    <property type="entry name" value="YgaC/TfoX-N like"/>
    <property type="match status" value="1"/>
</dbReference>
<sequence>MAAVASNEFVAMICESLARLGDVRARRMFGGYGISCDGVPFALVAFDTLFFRTDETNRPAYESLGLQPFRPFADRPDPRPMVMPYHTPPDSVFDDPEEMLAWARPALEAALRARAKKPPASAGRRRKAGAGS</sequence>
<evidence type="ECO:0000256" key="1">
    <source>
        <dbReference type="SAM" id="MobiDB-lite"/>
    </source>
</evidence>
<reference evidence="4" key="1">
    <citation type="submission" date="2018-05" db="EMBL/GenBank/DDBJ databases">
        <title>Azospirillum thermophila sp. nov., a novel isolated from hot spring.</title>
        <authorList>
            <person name="Zhao Z."/>
        </authorList>
    </citation>
    <scope>NUCLEOTIDE SEQUENCE [LARGE SCALE GENOMIC DNA]</scope>
    <source>
        <strain evidence="4">CFH 70021</strain>
    </source>
</reference>
<evidence type="ECO:0000259" key="2">
    <source>
        <dbReference type="Pfam" id="PF04993"/>
    </source>
</evidence>
<proteinExistence type="predicted"/>
<dbReference type="EMBL" id="CP029353">
    <property type="protein sequence ID" value="AWK86951.1"/>
    <property type="molecule type" value="Genomic_DNA"/>
</dbReference>
<dbReference type="PANTHER" id="PTHR36121:SF1">
    <property type="entry name" value="PROTEIN SXY"/>
    <property type="match status" value="1"/>
</dbReference>
<dbReference type="KEGG" id="azz:DEW08_12545"/>
<accession>A0A2S2CR17</accession>
<dbReference type="PANTHER" id="PTHR36121">
    <property type="entry name" value="PROTEIN SXY"/>
    <property type="match status" value="1"/>
</dbReference>
<dbReference type="AlphaFoldDB" id="A0A2S2CR17"/>
<dbReference type="Gene3D" id="3.30.1460.30">
    <property type="entry name" value="YgaC/TfoX-N like chaperone"/>
    <property type="match status" value="1"/>
</dbReference>
<feature type="domain" description="TfoX N-terminal" evidence="2">
    <location>
        <begin position="15"/>
        <end position="110"/>
    </location>
</feature>
<dbReference type="Pfam" id="PF04993">
    <property type="entry name" value="TfoX_N"/>
    <property type="match status" value="1"/>
</dbReference>
<gene>
    <name evidence="3" type="ORF">DEW08_12545</name>
</gene>
<dbReference type="OrthoDB" id="1524907at2"/>
<evidence type="ECO:0000313" key="4">
    <source>
        <dbReference type="Proteomes" id="UP000245629"/>
    </source>
</evidence>